<accession>A0A1T4KZX0</accession>
<dbReference type="Gene3D" id="2.60.120.1440">
    <property type="match status" value="1"/>
</dbReference>
<keyword evidence="1" id="KW-1133">Transmembrane helix</keyword>
<evidence type="ECO:0000313" key="4">
    <source>
        <dbReference type="EMBL" id="SJZ47847.1"/>
    </source>
</evidence>
<sequence>MKETDIHILSGILSGELQPEDPTVQSWLQEDPARALLLEEPEQLRRVVEEWHLQQSFDTRRMWAGIVEETGPVVVRHRNIRILWRAAAAALLLIAGVYWFMQRTKQTTLPSDTLAAVKQKPAGNFAILQAGDETVSLQGKDSSFVLGGNQVNIHNGHMRVATDKPVTYTLRTPRGANYQVQLPDGSKVWLNAASSITYPSVFPGNERRVTVMGEVYFEVAAIAQQPFVVQAGIQEITVLGTAFGIRQYEKEQQGLTTLVNGKVKVQAAGKDQVLQPGEQAIVSGSQLQVIPVDTEEFTSWKDGWIRFRNKPLISILQTISRWYDIDIQADDQQLTGQYFTCYINKEQGLGECLQSLNNSTNQFLFSLQGSTIIVTKK</sequence>
<evidence type="ECO:0000256" key="1">
    <source>
        <dbReference type="SAM" id="Phobius"/>
    </source>
</evidence>
<dbReference type="InterPro" id="IPR012373">
    <property type="entry name" value="Ferrdict_sens_TM"/>
</dbReference>
<dbReference type="PANTHER" id="PTHR30273">
    <property type="entry name" value="PERIPLASMIC SIGNAL SENSOR AND SIGMA FACTOR ACTIVATOR FECR-RELATED"/>
    <property type="match status" value="1"/>
</dbReference>
<protein>
    <submittedName>
        <fullName evidence="4">FecR protein</fullName>
    </submittedName>
</protein>
<dbReference type="GO" id="GO:0016989">
    <property type="term" value="F:sigma factor antagonist activity"/>
    <property type="evidence" value="ECO:0007669"/>
    <property type="project" value="TreeGrafter"/>
</dbReference>
<feature type="domain" description="FecR protein" evidence="2">
    <location>
        <begin position="169"/>
        <end position="264"/>
    </location>
</feature>
<keyword evidence="5" id="KW-1185">Reference proteome</keyword>
<evidence type="ECO:0000313" key="5">
    <source>
        <dbReference type="Proteomes" id="UP000190367"/>
    </source>
</evidence>
<dbReference type="Pfam" id="PF16344">
    <property type="entry name" value="FecR_C"/>
    <property type="match status" value="1"/>
</dbReference>
<dbReference type="OrthoDB" id="643697at2"/>
<dbReference type="EMBL" id="FUWZ01000001">
    <property type="protein sequence ID" value="SJZ47847.1"/>
    <property type="molecule type" value="Genomic_DNA"/>
</dbReference>
<dbReference type="InterPro" id="IPR032508">
    <property type="entry name" value="FecR_C"/>
</dbReference>
<dbReference type="Pfam" id="PF04773">
    <property type="entry name" value="FecR"/>
    <property type="match status" value="1"/>
</dbReference>
<dbReference type="PANTHER" id="PTHR30273:SF2">
    <property type="entry name" value="PROTEIN FECR"/>
    <property type="match status" value="1"/>
</dbReference>
<feature type="transmembrane region" description="Helical" evidence="1">
    <location>
        <begin position="82"/>
        <end position="101"/>
    </location>
</feature>
<dbReference type="PIRSF" id="PIRSF018266">
    <property type="entry name" value="FecR"/>
    <property type="match status" value="1"/>
</dbReference>
<keyword evidence="1" id="KW-0472">Membrane</keyword>
<name>A0A1T4KZX0_9BACT</name>
<proteinExistence type="predicted"/>
<organism evidence="4 5">
    <name type="scientific">Chitinophaga eiseniae</name>
    <dbReference type="NCBI Taxonomy" id="634771"/>
    <lineage>
        <taxon>Bacteria</taxon>
        <taxon>Pseudomonadati</taxon>
        <taxon>Bacteroidota</taxon>
        <taxon>Chitinophagia</taxon>
        <taxon>Chitinophagales</taxon>
        <taxon>Chitinophagaceae</taxon>
        <taxon>Chitinophaga</taxon>
    </lineage>
</organism>
<evidence type="ECO:0000259" key="3">
    <source>
        <dbReference type="Pfam" id="PF16344"/>
    </source>
</evidence>
<feature type="domain" description="Protein FecR C-terminal" evidence="3">
    <location>
        <begin position="305"/>
        <end position="374"/>
    </location>
</feature>
<dbReference type="STRING" id="634771.SAMN04488128_101399"/>
<gene>
    <name evidence="4" type="ORF">SAMN04488128_101399</name>
</gene>
<dbReference type="Gene3D" id="3.55.50.30">
    <property type="match status" value="1"/>
</dbReference>
<dbReference type="InterPro" id="IPR006860">
    <property type="entry name" value="FecR"/>
</dbReference>
<dbReference type="AlphaFoldDB" id="A0A1T4KZX0"/>
<reference evidence="5" key="1">
    <citation type="submission" date="2017-02" db="EMBL/GenBank/DDBJ databases">
        <authorList>
            <person name="Varghese N."/>
            <person name="Submissions S."/>
        </authorList>
    </citation>
    <scope>NUCLEOTIDE SEQUENCE [LARGE SCALE GENOMIC DNA]</scope>
    <source>
        <strain evidence="5">DSM 22224</strain>
    </source>
</reference>
<dbReference type="RefSeq" id="WP_078667094.1">
    <property type="nucleotide sequence ID" value="NZ_FUWZ01000001.1"/>
</dbReference>
<keyword evidence="1" id="KW-0812">Transmembrane</keyword>
<evidence type="ECO:0000259" key="2">
    <source>
        <dbReference type="Pfam" id="PF04773"/>
    </source>
</evidence>
<dbReference type="Proteomes" id="UP000190367">
    <property type="component" value="Unassembled WGS sequence"/>
</dbReference>